<feature type="domain" description="Fido" evidence="2">
    <location>
        <begin position="76"/>
        <end position="223"/>
    </location>
</feature>
<dbReference type="InterPro" id="IPR036597">
    <property type="entry name" value="Fido-like_dom_sf"/>
</dbReference>
<feature type="non-terminal residue" evidence="3">
    <location>
        <position position="1"/>
    </location>
</feature>
<evidence type="ECO:0000256" key="1">
    <source>
        <dbReference type="PIRSR" id="PIRSR640198-1"/>
    </source>
</evidence>
<reference evidence="3 4" key="1">
    <citation type="journal article" date="2024" name="Nat. Commun.">
        <title>Phylogenomics reveals the evolutionary origins of lichenization in chlorophyte algae.</title>
        <authorList>
            <person name="Puginier C."/>
            <person name="Libourel C."/>
            <person name="Otte J."/>
            <person name="Skaloud P."/>
            <person name="Haon M."/>
            <person name="Grisel S."/>
            <person name="Petersen M."/>
            <person name="Berrin J.G."/>
            <person name="Delaux P.M."/>
            <person name="Dal Grande F."/>
            <person name="Keller J."/>
        </authorList>
    </citation>
    <scope>NUCLEOTIDE SEQUENCE [LARGE SCALE GENOMIC DNA]</scope>
    <source>
        <strain evidence="3 4">SAG 2145</strain>
    </source>
</reference>
<evidence type="ECO:0000259" key="2">
    <source>
        <dbReference type="PROSITE" id="PS51459"/>
    </source>
</evidence>
<dbReference type="Pfam" id="PF02661">
    <property type="entry name" value="Fic"/>
    <property type="match status" value="1"/>
</dbReference>
<organism evidence="3 4">
    <name type="scientific">Apatococcus lobatus</name>
    <dbReference type="NCBI Taxonomy" id="904363"/>
    <lineage>
        <taxon>Eukaryota</taxon>
        <taxon>Viridiplantae</taxon>
        <taxon>Chlorophyta</taxon>
        <taxon>core chlorophytes</taxon>
        <taxon>Trebouxiophyceae</taxon>
        <taxon>Chlorellales</taxon>
        <taxon>Chlorellaceae</taxon>
        <taxon>Apatococcus</taxon>
    </lineage>
</organism>
<evidence type="ECO:0000313" key="3">
    <source>
        <dbReference type="EMBL" id="KAK9815979.1"/>
    </source>
</evidence>
<comment type="caution">
    <text evidence="3">The sequence shown here is derived from an EMBL/GenBank/DDBJ whole genome shotgun (WGS) entry which is preliminary data.</text>
</comment>
<dbReference type="InterPro" id="IPR003812">
    <property type="entry name" value="Fido"/>
</dbReference>
<dbReference type="PROSITE" id="PS51459">
    <property type="entry name" value="FIDO"/>
    <property type="match status" value="1"/>
</dbReference>
<feature type="active site" evidence="1">
    <location>
        <position position="161"/>
    </location>
</feature>
<sequence length="259" mass="28196">CTAAITRATPGALTHGACYRILDKCAEDPDASQGESKGKWDADGCGTAEQASLQLKQHMRALRYLCWSTQPGLRPLTPDMLRKAHAILMRGATTCDGEPVEAGKYRTRGAQHPTGHVYLEAALVPAAVELYIQEFNRDAAMGGDSIQLTANLLYNLIHLVHPFEDGNRRLGGLLASYALMAGGTPFPVPLSDGHAEPWTHWEAAIGHCRRRADDSHLYLFLLSCLLQQWRNLEANCAVAVEVALGLDAAALSKPNRMTR</sequence>
<dbReference type="PANTHER" id="PTHR13504:SF38">
    <property type="entry name" value="FIDO DOMAIN-CONTAINING PROTEIN"/>
    <property type="match status" value="1"/>
</dbReference>
<dbReference type="PANTHER" id="PTHR13504">
    <property type="entry name" value="FIDO DOMAIN-CONTAINING PROTEIN DDB_G0283145"/>
    <property type="match status" value="1"/>
</dbReference>
<accession>A0AAW1Q1X7</accession>
<dbReference type="Proteomes" id="UP001438707">
    <property type="component" value="Unassembled WGS sequence"/>
</dbReference>
<dbReference type="EMBL" id="JALJOS010000104">
    <property type="protein sequence ID" value="KAK9815979.1"/>
    <property type="molecule type" value="Genomic_DNA"/>
</dbReference>
<name>A0AAW1Q1X7_9CHLO</name>
<dbReference type="AlphaFoldDB" id="A0AAW1Q1X7"/>
<protein>
    <recommendedName>
        <fullName evidence="2">Fido domain-containing protein</fullName>
    </recommendedName>
</protein>
<dbReference type="SUPFAM" id="SSF140931">
    <property type="entry name" value="Fic-like"/>
    <property type="match status" value="1"/>
</dbReference>
<dbReference type="Gene3D" id="1.10.3290.10">
    <property type="entry name" value="Fido-like domain"/>
    <property type="match status" value="1"/>
</dbReference>
<gene>
    <name evidence="3" type="ORF">WJX74_005296</name>
</gene>
<proteinExistence type="predicted"/>
<dbReference type="InterPro" id="IPR040198">
    <property type="entry name" value="Fido_containing"/>
</dbReference>
<evidence type="ECO:0000313" key="4">
    <source>
        <dbReference type="Proteomes" id="UP001438707"/>
    </source>
</evidence>
<keyword evidence="4" id="KW-1185">Reference proteome</keyword>